<comment type="caution">
    <text evidence="11">The sequence shown here is derived from an EMBL/GenBank/DDBJ whole genome shotgun (WGS) entry which is preliminary data.</text>
</comment>
<dbReference type="SUPFAM" id="SSF161098">
    <property type="entry name" value="MetI-like"/>
    <property type="match status" value="1"/>
</dbReference>
<keyword evidence="5" id="KW-0571">Peptide transport</keyword>
<dbReference type="InterPro" id="IPR000515">
    <property type="entry name" value="MetI-like"/>
</dbReference>
<evidence type="ECO:0000256" key="1">
    <source>
        <dbReference type="ARBA" id="ARBA00004651"/>
    </source>
</evidence>
<evidence type="ECO:0000256" key="8">
    <source>
        <dbReference type="ARBA" id="ARBA00023136"/>
    </source>
</evidence>
<keyword evidence="6" id="KW-0653">Protein transport</keyword>
<feature type="transmembrane region" description="Helical" evidence="9">
    <location>
        <begin position="196"/>
        <end position="222"/>
    </location>
</feature>
<feature type="transmembrane region" description="Helical" evidence="9">
    <location>
        <begin position="12"/>
        <end position="34"/>
    </location>
</feature>
<evidence type="ECO:0000256" key="2">
    <source>
        <dbReference type="ARBA" id="ARBA00022448"/>
    </source>
</evidence>
<dbReference type="InterPro" id="IPR025966">
    <property type="entry name" value="OppC_N"/>
</dbReference>
<dbReference type="Pfam" id="PF12911">
    <property type="entry name" value="OppC_N"/>
    <property type="match status" value="1"/>
</dbReference>
<keyword evidence="3" id="KW-1003">Cell membrane</keyword>
<reference evidence="12" key="1">
    <citation type="journal article" date="2021" name="Syst. Appl. Microbiol.">
        <title>Roseomonas hellenica sp. nov., isolated from roots of wild-growing Alkanna tinctoria.</title>
        <authorList>
            <person name="Rat A."/>
            <person name="Naranjo H.D."/>
            <person name="Lebbe L."/>
            <person name="Cnockaert M."/>
            <person name="Krigas N."/>
            <person name="Grigoriadou K."/>
            <person name="Maloupa E."/>
            <person name="Willems A."/>
        </authorList>
    </citation>
    <scope>NUCLEOTIDE SEQUENCE [LARGE SCALE GENOMIC DNA]</scope>
    <source>
        <strain evidence="12">LMG 31523</strain>
    </source>
</reference>
<accession>A0ABS5EXF2</accession>
<dbReference type="CDD" id="cd06261">
    <property type="entry name" value="TM_PBP2"/>
    <property type="match status" value="1"/>
</dbReference>
<evidence type="ECO:0000259" key="10">
    <source>
        <dbReference type="PROSITE" id="PS50928"/>
    </source>
</evidence>
<keyword evidence="8 9" id="KW-0472">Membrane</keyword>
<comment type="similarity">
    <text evidence="9">Belongs to the binding-protein-dependent transport system permease family.</text>
</comment>
<evidence type="ECO:0000256" key="3">
    <source>
        <dbReference type="ARBA" id="ARBA00022475"/>
    </source>
</evidence>
<comment type="subcellular location">
    <subcellularLocation>
        <location evidence="1 9">Cell membrane</location>
        <topology evidence="1 9">Multi-pass membrane protein</topology>
    </subcellularLocation>
</comment>
<dbReference type="RefSeq" id="WP_211852653.1">
    <property type="nucleotide sequence ID" value="NZ_JAAGBB010000012.1"/>
</dbReference>
<feature type="transmembrane region" description="Helical" evidence="9">
    <location>
        <begin position="78"/>
        <end position="102"/>
    </location>
</feature>
<evidence type="ECO:0000256" key="4">
    <source>
        <dbReference type="ARBA" id="ARBA00022692"/>
    </source>
</evidence>
<dbReference type="Gene3D" id="1.10.3720.10">
    <property type="entry name" value="MetI-like"/>
    <property type="match status" value="1"/>
</dbReference>
<keyword evidence="12" id="KW-1185">Reference proteome</keyword>
<sequence length="280" mass="30138">MSLLRRLLRDPVAALGLVIVIFAVLVAILAPWIAPYPEDAFESHLLQRLREPSVEFPFGTDNLGRDILSRVILGTRNALAVALSVVLASTVIGIPIGLAAGWKDGWLSDILMRLTDVFLAVPQLILALALGQLMAPGLGTAMVALALTYWPFFARTVFAETRRLRGALFVDALAGIGAHPLRILLLHVLPNAAPAILVRATIGMGFTILTAAILGFLGVGAVPPSPDWGLAVAEARQYLPEAWWFPTFPGLAILLLVLAFNLLGDGLRDAADPRLRRSRR</sequence>
<gene>
    <name evidence="11" type="ORF">GXW71_11515</name>
</gene>
<dbReference type="InterPro" id="IPR050366">
    <property type="entry name" value="BP-dependent_transpt_permease"/>
</dbReference>
<name>A0ABS5EXF2_9PROT</name>
<dbReference type="PANTHER" id="PTHR43386">
    <property type="entry name" value="OLIGOPEPTIDE TRANSPORT SYSTEM PERMEASE PROTEIN APPC"/>
    <property type="match status" value="1"/>
</dbReference>
<evidence type="ECO:0000256" key="9">
    <source>
        <dbReference type="RuleBase" id="RU363032"/>
    </source>
</evidence>
<keyword evidence="4 9" id="KW-0812">Transmembrane</keyword>
<keyword evidence="2 9" id="KW-0813">Transport</keyword>
<protein>
    <submittedName>
        <fullName evidence="11">ABC transporter permease</fullName>
    </submittedName>
</protein>
<dbReference type="InterPro" id="IPR035906">
    <property type="entry name" value="MetI-like_sf"/>
</dbReference>
<dbReference type="Proteomes" id="UP001196870">
    <property type="component" value="Unassembled WGS sequence"/>
</dbReference>
<organism evidence="11 12">
    <name type="scientific">Plastoroseomonas hellenica</name>
    <dbReference type="NCBI Taxonomy" id="2687306"/>
    <lineage>
        <taxon>Bacteria</taxon>
        <taxon>Pseudomonadati</taxon>
        <taxon>Pseudomonadota</taxon>
        <taxon>Alphaproteobacteria</taxon>
        <taxon>Acetobacterales</taxon>
        <taxon>Acetobacteraceae</taxon>
        <taxon>Plastoroseomonas</taxon>
    </lineage>
</organism>
<evidence type="ECO:0000256" key="7">
    <source>
        <dbReference type="ARBA" id="ARBA00022989"/>
    </source>
</evidence>
<evidence type="ECO:0000256" key="5">
    <source>
        <dbReference type="ARBA" id="ARBA00022856"/>
    </source>
</evidence>
<evidence type="ECO:0000313" key="12">
    <source>
        <dbReference type="Proteomes" id="UP001196870"/>
    </source>
</evidence>
<dbReference type="PROSITE" id="PS50928">
    <property type="entry name" value="ABC_TM1"/>
    <property type="match status" value="1"/>
</dbReference>
<feature type="domain" description="ABC transmembrane type-1" evidence="10">
    <location>
        <begin position="75"/>
        <end position="264"/>
    </location>
</feature>
<proteinExistence type="inferred from homology"/>
<evidence type="ECO:0000313" key="11">
    <source>
        <dbReference type="EMBL" id="MBR0664982.1"/>
    </source>
</evidence>
<dbReference type="EMBL" id="JAAGBB010000012">
    <property type="protein sequence ID" value="MBR0664982.1"/>
    <property type="molecule type" value="Genomic_DNA"/>
</dbReference>
<feature type="transmembrane region" description="Helical" evidence="9">
    <location>
        <begin position="242"/>
        <end position="264"/>
    </location>
</feature>
<evidence type="ECO:0000256" key="6">
    <source>
        <dbReference type="ARBA" id="ARBA00022927"/>
    </source>
</evidence>
<dbReference type="PANTHER" id="PTHR43386:SF1">
    <property type="entry name" value="D,D-DIPEPTIDE TRANSPORT SYSTEM PERMEASE PROTEIN DDPC-RELATED"/>
    <property type="match status" value="1"/>
</dbReference>
<keyword evidence="7 9" id="KW-1133">Transmembrane helix</keyword>
<dbReference type="Pfam" id="PF00528">
    <property type="entry name" value="BPD_transp_1"/>
    <property type="match status" value="1"/>
</dbReference>